<sequence length="71" mass="7419">MNAVMEADEGECDDPPDDTNHAFNLDAKCADVNKKLGSGGDLSLMTRTITEISSPSPASKIPPVRTSSAPT</sequence>
<keyword evidence="3" id="KW-1185">Reference proteome</keyword>
<evidence type="ECO:0000313" key="2">
    <source>
        <dbReference type="EMBL" id="KAJ3037468.1"/>
    </source>
</evidence>
<dbReference type="AlphaFoldDB" id="A0AAD5S424"/>
<proteinExistence type="predicted"/>
<feature type="compositionally biased region" description="Low complexity" evidence="1">
    <location>
        <begin position="52"/>
        <end position="63"/>
    </location>
</feature>
<evidence type="ECO:0000256" key="1">
    <source>
        <dbReference type="SAM" id="MobiDB-lite"/>
    </source>
</evidence>
<protein>
    <submittedName>
        <fullName evidence="2">Uncharacterized protein</fullName>
    </submittedName>
</protein>
<accession>A0AAD5S424</accession>
<dbReference type="EMBL" id="JADGJD010001827">
    <property type="protein sequence ID" value="KAJ3037468.1"/>
    <property type="molecule type" value="Genomic_DNA"/>
</dbReference>
<feature type="region of interest" description="Disordered" evidence="1">
    <location>
        <begin position="50"/>
        <end position="71"/>
    </location>
</feature>
<evidence type="ECO:0000313" key="3">
    <source>
        <dbReference type="Proteomes" id="UP001212841"/>
    </source>
</evidence>
<dbReference type="Proteomes" id="UP001212841">
    <property type="component" value="Unassembled WGS sequence"/>
</dbReference>
<name>A0AAD5S424_9FUNG</name>
<comment type="caution">
    <text evidence="2">The sequence shown here is derived from an EMBL/GenBank/DDBJ whole genome shotgun (WGS) entry which is preliminary data.</text>
</comment>
<organism evidence="2 3">
    <name type="scientific">Rhizophlyctis rosea</name>
    <dbReference type="NCBI Taxonomy" id="64517"/>
    <lineage>
        <taxon>Eukaryota</taxon>
        <taxon>Fungi</taxon>
        <taxon>Fungi incertae sedis</taxon>
        <taxon>Chytridiomycota</taxon>
        <taxon>Chytridiomycota incertae sedis</taxon>
        <taxon>Chytridiomycetes</taxon>
        <taxon>Rhizophlyctidales</taxon>
        <taxon>Rhizophlyctidaceae</taxon>
        <taxon>Rhizophlyctis</taxon>
    </lineage>
</organism>
<reference evidence="2" key="1">
    <citation type="submission" date="2020-05" db="EMBL/GenBank/DDBJ databases">
        <title>Phylogenomic resolution of chytrid fungi.</title>
        <authorList>
            <person name="Stajich J.E."/>
            <person name="Amses K."/>
            <person name="Simmons R."/>
            <person name="Seto K."/>
            <person name="Myers J."/>
            <person name="Bonds A."/>
            <person name="Quandt C.A."/>
            <person name="Barry K."/>
            <person name="Liu P."/>
            <person name="Grigoriev I."/>
            <person name="Longcore J.E."/>
            <person name="James T.Y."/>
        </authorList>
    </citation>
    <scope>NUCLEOTIDE SEQUENCE</scope>
    <source>
        <strain evidence="2">JEL0318</strain>
    </source>
</reference>
<gene>
    <name evidence="2" type="ORF">HK097_003501</name>
</gene>